<dbReference type="InterPro" id="IPR039261">
    <property type="entry name" value="FNR_nucleotide-bd"/>
</dbReference>
<dbReference type="GO" id="GO:0051537">
    <property type="term" value="F:2 iron, 2 sulfur cluster binding"/>
    <property type="evidence" value="ECO:0007669"/>
    <property type="project" value="InterPro"/>
</dbReference>
<dbReference type="KEGG" id="htr:EPV75_08975"/>
<dbReference type="RefSeq" id="WP_128385157.1">
    <property type="nucleotide sequence ID" value="NZ_CP035033.1"/>
</dbReference>
<dbReference type="PRINTS" id="PR00410">
    <property type="entry name" value="PHEHYDRXLASE"/>
</dbReference>
<dbReference type="InterPro" id="IPR006058">
    <property type="entry name" value="2Fe2S_fd_BS"/>
</dbReference>
<sequence>MSEFVVKSNQGPEFECGGDVSILDAAVKNGYIFEYSCKTGQCGVCKTFLLEGEVIELQAQVALTDSQKESNQILTCCCAPKTNVLINAEDLSALHGIETKTLPARINTIKKHTADIIEVTLRLPPTANFKFLEGQYLDVIQNSIRRSYSIASTSSQKEITLLIKRFENGKMSDYWFNHAKENDLLRIEGPKGTFFLRDDLKPLLFLATGTGIAPIMSILNILDENPDYQQQHSITVYWGNRYPEEFVWQPKFENLNVDFIQVCSKPDQSWTGEVGYVQDIAMQKQPDVEKCAIYACGSNAMIQAAKQLLTERSLPEKQFYSDAFVQSY</sequence>
<dbReference type="Pfam" id="PF00175">
    <property type="entry name" value="NAD_binding_1"/>
    <property type="match status" value="1"/>
</dbReference>
<dbReference type="Proteomes" id="UP000285478">
    <property type="component" value="Chromosome"/>
</dbReference>
<dbReference type="SUPFAM" id="SSF52343">
    <property type="entry name" value="Ferredoxin reductase-like, C-terminal NADP-linked domain"/>
    <property type="match status" value="1"/>
</dbReference>
<dbReference type="PROSITE" id="PS51085">
    <property type="entry name" value="2FE2S_FER_2"/>
    <property type="match status" value="1"/>
</dbReference>
<dbReference type="Gene3D" id="3.40.50.80">
    <property type="entry name" value="Nucleotide-binding domain of ferredoxin-NADP reductase (FNR) module"/>
    <property type="match status" value="1"/>
</dbReference>
<feature type="domain" description="2Fe-2S ferredoxin-type" evidence="1">
    <location>
        <begin position="2"/>
        <end position="92"/>
    </location>
</feature>
<reference evidence="3 4" key="1">
    <citation type="journal article" date="2018" name="Environ. Microbiol.">
        <title>Genomes of ubiquitous marine and hypersaline Hydrogenovibrio, Thiomicrorhabdus and Thiomicrospira spp. encode a diversity of mechanisms to sustain chemolithoautotrophy in heterogeneous environments.</title>
        <authorList>
            <person name="Scott K.M."/>
            <person name="Williams J."/>
            <person name="Porter C.M.B."/>
            <person name="Russel S."/>
            <person name="Harmer T.L."/>
            <person name="Paul J.H."/>
            <person name="Antonen K.M."/>
            <person name="Bridges M.K."/>
            <person name="Camper G.J."/>
            <person name="Campla C.K."/>
            <person name="Casella L.G."/>
            <person name="Chase E."/>
            <person name="Conrad J.W."/>
            <person name="Cruz M.C."/>
            <person name="Dunlap D.S."/>
            <person name="Duran L."/>
            <person name="Fahsbender E.M."/>
            <person name="Goldsmith D.B."/>
            <person name="Keeley R.F."/>
            <person name="Kondoff M.R."/>
            <person name="Kussy B.I."/>
            <person name="Lane M.K."/>
            <person name="Lawler S."/>
            <person name="Leigh B.A."/>
            <person name="Lewis C."/>
            <person name="Lostal L.M."/>
            <person name="Marking D."/>
            <person name="Mancera P.A."/>
            <person name="McClenthan E.C."/>
            <person name="McIntyre E.A."/>
            <person name="Mine J.A."/>
            <person name="Modi S."/>
            <person name="Moore B.D."/>
            <person name="Morgan W.A."/>
            <person name="Nelson K.M."/>
            <person name="Nguyen K.N."/>
            <person name="Ogburn N."/>
            <person name="Parrino D.G."/>
            <person name="Pedapudi A.D."/>
            <person name="Pelham R.P."/>
            <person name="Preece A.M."/>
            <person name="Rampersad E.A."/>
            <person name="Richardson J.C."/>
            <person name="Rodgers C.M."/>
            <person name="Schaffer B.L."/>
            <person name="Sheridan N.E."/>
            <person name="Solone M.R."/>
            <person name="Staley Z.R."/>
            <person name="Tabuchi M."/>
            <person name="Waide R.J."/>
            <person name="Wanjugi P.W."/>
            <person name="Young S."/>
            <person name="Clum A."/>
            <person name="Daum C."/>
            <person name="Huntemann M."/>
            <person name="Ivanova N."/>
            <person name="Kyrpides N."/>
            <person name="Mikhailova N."/>
            <person name="Palaniappan K."/>
            <person name="Pillay M."/>
            <person name="Reddy T.B.K."/>
            <person name="Shapiro N."/>
            <person name="Stamatis D."/>
            <person name="Varghese N."/>
            <person name="Woyke T."/>
            <person name="Boden R."/>
            <person name="Freyermuth S.K."/>
            <person name="Kerfeld C.A."/>
        </authorList>
    </citation>
    <scope>NUCLEOTIDE SEQUENCE [LARGE SCALE GENOMIC DNA]</scope>
    <source>
        <strain evidence="3 4">JR-2</strain>
    </source>
</reference>
<dbReference type="InterPro" id="IPR017927">
    <property type="entry name" value="FAD-bd_FR_type"/>
</dbReference>
<dbReference type="InterPro" id="IPR017938">
    <property type="entry name" value="Riboflavin_synthase-like_b-brl"/>
</dbReference>
<dbReference type="Pfam" id="PF00970">
    <property type="entry name" value="FAD_binding_6"/>
    <property type="match status" value="1"/>
</dbReference>
<dbReference type="InterPro" id="IPR050415">
    <property type="entry name" value="MRET"/>
</dbReference>
<evidence type="ECO:0000313" key="3">
    <source>
        <dbReference type="EMBL" id="QAB15793.1"/>
    </source>
</evidence>
<evidence type="ECO:0000313" key="4">
    <source>
        <dbReference type="Proteomes" id="UP000285478"/>
    </source>
</evidence>
<dbReference type="InterPro" id="IPR036010">
    <property type="entry name" value="2Fe-2S_ferredoxin-like_sf"/>
</dbReference>
<dbReference type="InterPro" id="IPR001433">
    <property type="entry name" value="OxRdtase_FAD/NAD-bd"/>
</dbReference>
<dbReference type="PROSITE" id="PS51384">
    <property type="entry name" value="FAD_FR"/>
    <property type="match status" value="1"/>
</dbReference>
<dbReference type="CDD" id="cd06189">
    <property type="entry name" value="flavin_oxioreductase"/>
    <property type="match status" value="1"/>
</dbReference>
<evidence type="ECO:0000259" key="2">
    <source>
        <dbReference type="PROSITE" id="PS51384"/>
    </source>
</evidence>
<feature type="domain" description="FAD-binding FR-type" evidence="2">
    <location>
        <begin position="99"/>
        <end position="197"/>
    </location>
</feature>
<dbReference type="Pfam" id="PF00111">
    <property type="entry name" value="Fer2"/>
    <property type="match status" value="1"/>
</dbReference>
<evidence type="ECO:0000259" key="1">
    <source>
        <dbReference type="PROSITE" id="PS51085"/>
    </source>
</evidence>
<dbReference type="SUPFAM" id="SSF54292">
    <property type="entry name" value="2Fe-2S ferredoxin-like"/>
    <property type="match status" value="1"/>
</dbReference>
<protein>
    <submittedName>
        <fullName evidence="3">2Fe-2S iron-sulfur cluster binding domain-containing protein</fullName>
    </submittedName>
</protein>
<dbReference type="Gene3D" id="3.10.20.30">
    <property type="match status" value="1"/>
</dbReference>
<dbReference type="InterPro" id="IPR001041">
    <property type="entry name" value="2Fe-2S_ferredoxin-type"/>
</dbReference>
<name>A0A410H4D9_9GAMM</name>
<dbReference type="Gene3D" id="2.40.30.10">
    <property type="entry name" value="Translation factors"/>
    <property type="match status" value="1"/>
</dbReference>
<dbReference type="AlphaFoldDB" id="A0A410H4D9"/>
<dbReference type="CDD" id="cd00207">
    <property type="entry name" value="fer2"/>
    <property type="match status" value="1"/>
</dbReference>
<dbReference type="EMBL" id="CP035033">
    <property type="protein sequence ID" value="QAB15793.1"/>
    <property type="molecule type" value="Genomic_DNA"/>
</dbReference>
<accession>A0A410H4D9</accession>
<dbReference type="SUPFAM" id="SSF63380">
    <property type="entry name" value="Riboflavin synthase domain-like"/>
    <property type="match status" value="1"/>
</dbReference>
<keyword evidence="4" id="KW-1185">Reference proteome</keyword>
<dbReference type="InterPro" id="IPR008333">
    <property type="entry name" value="Cbr1-like_FAD-bd_dom"/>
</dbReference>
<proteinExistence type="predicted"/>
<gene>
    <name evidence="3" type="ORF">EPV75_08975</name>
</gene>
<dbReference type="InterPro" id="IPR012675">
    <property type="entry name" value="Beta-grasp_dom_sf"/>
</dbReference>
<dbReference type="PANTHER" id="PTHR47354:SF5">
    <property type="entry name" value="PROTEIN RFBI"/>
    <property type="match status" value="1"/>
</dbReference>
<organism evidence="3 4">
    <name type="scientific">Hydrogenovibrio thermophilus</name>
    <dbReference type="NCBI Taxonomy" id="265883"/>
    <lineage>
        <taxon>Bacteria</taxon>
        <taxon>Pseudomonadati</taxon>
        <taxon>Pseudomonadota</taxon>
        <taxon>Gammaproteobacteria</taxon>
        <taxon>Thiotrichales</taxon>
        <taxon>Piscirickettsiaceae</taxon>
        <taxon>Hydrogenovibrio</taxon>
    </lineage>
</organism>
<dbReference type="GO" id="GO:0016491">
    <property type="term" value="F:oxidoreductase activity"/>
    <property type="evidence" value="ECO:0007669"/>
    <property type="project" value="InterPro"/>
</dbReference>
<dbReference type="PROSITE" id="PS00197">
    <property type="entry name" value="2FE2S_FER_1"/>
    <property type="match status" value="1"/>
</dbReference>
<dbReference type="PANTHER" id="PTHR47354">
    <property type="entry name" value="NADH OXIDOREDUCTASE HCR"/>
    <property type="match status" value="1"/>
</dbReference>